<organism evidence="1 2">
    <name type="scientific">Seminavis robusta</name>
    <dbReference type="NCBI Taxonomy" id="568900"/>
    <lineage>
        <taxon>Eukaryota</taxon>
        <taxon>Sar</taxon>
        <taxon>Stramenopiles</taxon>
        <taxon>Ochrophyta</taxon>
        <taxon>Bacillariophyta</taxon>
        <taxon>Bacillariophyceae</taxon>
        <taxon>Bacillariophycidae</taxon>
        <taxon>Naviculales</taxon>
        <taxon>Naviculaceae</taxon>
        <taxon>Seminavis</taxon>
    </lineage>
</organism>
<sequence length="137" mass="16253">MVRSKKVMRYLAKWVPTTFLVNEMQWRFPQDTDFVLRWVDQASDDSFERALLELLAMKMSPSKRQCLLGPGSSTDMLYSRLREPRFPDSEGYWCRGHYYLALKHRWYNETRTGRAETLDGLFQLISANPQCFCNLLK</sequence>
<protein>
    <submittedName>
        <fullName evidence="1">Uncharacterized protein</fullName>
    </submittedName>
</protein>
<evidence type="ECO:0000313" key="2">
    <source>
        <dbReference type="Proteomes" id="UP001153069"/>
    </source>
</evidence>
<comment type="caution">
    <text evidence="1">The sequence shown here is derived from an EMBL/GenBank/DDBJ whole genome shotgun (WGS) entry which is preliminary data.</text>
</comment>
<gene>
    <name evidence="1" type="ORF">SEMRO_513_G157800.1</name>
</gene>
<accession>A0A9N8HF91</accession>
<reference evidence="1" key="1">
    <citation type="submission" date="2020-06" db="EMBL/GenBank/DDBJ databases">
        <authorList>
            <consortium name="Plant Systems Biology data submission"/>
        </authorList>
    </citation>
    <scope>NUCLEOTIDE SEQUENCE</scope>
    <source>
        <strain evidence="1">D6</strain>
    </source>
</reference>
<proteinExistence type="predicted"/>
<dbReference type="Proteomes" id="UP001153069">
    <property type="component" value="Unassembled WGS sequence"/>
</dbReference>
<evidence type="ECO:0000313" key="1">
    <source>
        <dbReference type="EMBL" id="CAB9511991.1"/>
    </source>
</evidence>
<dbReference type="AlphaFoldDB" id="A0A9N8HF91"/>
<dbReference type="EMBL" id="CAICTM010000512">
    <property type="protein sequence ID" value="CAB9511991.1"/>
    <property type="molecule type" value="Genomic_DNA"/>
</dbReference>
<name>A0A9N8HF91_9STRA</name>
<keyword evidence="2" id="KW-1185">Reference proteome</keyword>